<dbReference type="Pfam" id="PF00849">
    <property type="entry name" value="PseudoU_synth_2"/>
    <property type="match status" value="1"/>
</dbReference>
<dbReference type="GO" id="GO:0000455">
    <property type="term" value="P:enzyme-directed rRNA pseudouridine synthesis"/>
    <property type="evidence" value="ECO:0007669"/>
    <property type="project" value="TreeGrafter"/>
</dbReference>
<comment type="similarity">
    <text evidence="1">Belongs to the pseudouridine synthase RluA family.</text>
</comment>
<dbReference type="AlphaFoldDB" id="A0A8K0AHN8"/>
<dbReference type="InterPro" id="IPR006145">
    <property type="entry name" value="PsdUridine_synth_RsuA/RluA"/>
</dbReference>
<dbReference type="PANTHER" id="PTHR21600">
    <property type="entry name" value="MITOCHONDRIAL RNA PSEUDOURIDINE SYNTHASE"/>
    <property type="match status" value="1"/>
</dbReference>
<evidence type="ECO:0000313" key="3">
    <source>
        <dbReference type="EMBL" id="KAF0852378.1"/>
    </source>
</evidence>
<protein>
    <submittedName>
        <fullName evidence="3">Mitochondrial pseudouridine synthase RluA family protein</fullName>
    </submittedName>
</protein>
<evidence type="ECO:0000256" key="1">
    <source>
        <dbReference type="ARBA" id="ARBA00010876"/>
    </source>
</evidence>
<dbReference type="GO" id="GO:0003723">
    <property type="term" value="F:RNA binding"/>
    <property type="evidence" value="ECO:0007669"/>
    <property type="project" value="InterPro"/>
</dbReference>
<dbReference type="GO" id="GO:0009982">
    <property type="term" value="F:pseudouridine synthase activity"/>
    <property type="evidence" value="ECO:0007669"/>
    <property type="project" value="InterPro"/>
</dbReference>
<dbReference type="Gene3D" id="3.30.2350.10">
    <property type="entry name" value="Pseudouridine synthase"/>
    <property type="match status" value="1"/>
</dbReference>
<accession>A0A8K0AHN8</accession>
<keyword evidence="4" id="KW-1185">Reference proteome</keyword>
<name>A0A8K0AHN8_ANDGO</name>
<dbReference type="SUPFAM" id="SSF55120">
    <property type="entry name" value="Pseudouridine synthase"/>
    <property type="match status" value="1"/>
</dbReference>
<dbReference type="EMBL" id="VRVR01000041">
    <property type="protein sequence ID" value="KAF0852378.1"/>
    <property type="molecule type" value="Genomic_DNA"/>
</dbReference>
<feature type="domain" description="Pseudouridine synthase RsuA/RluA-like" evidence="2">
    <location>
        <begin position="28"/>
        <end position="262"/>
    </location>
</feature>
<sequence length="321" mass="36691">MYVLSHARSLKRAPPFRAVYGDWFTDPFVVVEKPAGLVVQSAFPNTPSVESTLQECGFRNVFFPHRLDKYTTGLLCVAFNKTTCSELAKSLMNRQWKKVYTVDCDVPFLRKRSANCDLNDCVRGSMSAHTVGSLWDFETRSLVSTPVQIDSFLARRSLQETKTASLCSHLEALKSAVLENRYEGSVCWCTSLRSRFRNVHPFLPDTMLYESVRKSARGSDNQPPRIASSVFTLKSFDETSATARFEVQLLTGRSHQIRIHSADSGFPIVRDPYYNFDYYSTLYHRINRENLVEETRMGLLASFLAFPHPYTKEIIELHLQP</sequence>
<comment type="caution">
    <text evidence="3">The sequence shown here is derived from an EMBL/GenBank/DDBJ whole genome shotgun (WGS) entry which is preliminary data.</text>
</comment>
<dbReference type="Proteomes" id="UP000799049">
    <property type="component" value="Unassembled WGS sequence"/>
</dbReference>
<dbReference type="OrthoDB" id="428658at2759"/>
<gene>
    <name evidence="3" type="ORF">ANDGO_06175</name>
</gene>
<evidence type="ECO:0000313" key="4">
    <source>
        <dbReference type="Proteomes" id="UP000799049"/>
    </source>
</evidence>
<proteinExistence type="inferred from homology"/>
<dbReference type="PANTHER" id="PTHR21600:SF87">
    <property type="entry name" value="RNA PSEUDOURIDYLATE SYNTHASE DOMAIN-CONTAINING PROTEIN 1"/>
    <property type="match status" value="1"/>
</dbReference>
<dbReference type="InterPro" id="IPR020103">
    <property type="entry name" value="PsdUridine_synth_cat_dom_sf"/>
</dbReference>
<organism evidence="3 4">
    <name type="scientific">Andalucia godoyi</name>
    <name type="common">Flagellate</name>
    <dbReference type="NCBI Taxonomy" id="505711"/>
    <lineage>
        <taxon>Eukaryota</taxon>
        <taxon>Discoba</taxon>
        <taxon>Jakobida</taxon>
        <taxon>Andalucina</taxon>
        <taxon>Andaluciidae</taxon>
        <taxon>Andalucia</taxon>
    </lineage>
</organism>
<evidence type="ECO:0000259" key="2">
    <source>
        <dbReference type="Pfam" id="PF00849"/>
    </source>
</evidence>
<dbReference type="InterPro" id="IPR050188">
    <property type="entry name" value="RluA_PseudoU_synthase"/>
</dbReference>
<reference evidence="3" key="1">
    <citation type="submission" date="2019-09" db="EMBL/GenBank/DDBJ databases">
        <title>The Mitochondrial Proteome of the Jakobid, Andalucia godoyi, a Protist With the Most Gene-Rich and Bacteria-Like Mitochondrial Genome.</title>
        <authorList>
            <person name="Gray M.W."/>
            <person name="Burger G."/>
            <person name="Derelle R."/>
            <person name="Klimes V."/>
            <person name="Leger M."/>
            <person name="Sarrasin M."/>
            <person name="Vlcek C."/>
            <person name="Roger A.J."/>
            <person name="Elias M."/>
            <person name="Lang B.F."/>
        </authorList>
    </citation>
    <scope>NUCLEOTIDE SEQUENCE</scope>
    <source>
        <strain evidence="3">And28</strain>
    </source>
</reference>